<gene>
    <name evidence="2" type="ORF">LG943_12725</name>
</gene>
<evidence type="ECO:0000313" key="2">
    <source>
        <dbReference type="EMBL" id="MDA0565173.1"/>
    </source>
</evidence>
<proteinExistence type="predicted"/>
<name>A0A9X3NN45_9ACTN</name>
<sequence length="136" mass="13671">MTGGDKGAAAVEAALLTPLLIALVLLIVLAGRLASADLTVTATAHAAARAATLERTPAAAEAAAQRAAANNLRTHDLSCAAHSLRLDTGGLEPGATVRVRLTCRVDLGDLSGLGVPGTHTVWADSSAVVDLYRGTP</sequence>
<organism evidence="2 3">
    <name type="scientific">Streptomonospora mangrovi</name>
    <dbReference type="NCBI Taxonomy" id="2883123"/>
    <lineage>
        <taxon>Bacteria</taxon>
        <taxon>Bacillati</taxon>
        <taxon>Actinomycetota</taxon>
        <taxon>Actinomycetes</taxon>
        <taxon>Streptosporangiales</taxon>
        <taxon>Nocardiopsidaceae</taxon>
        <taxon>Streptomonospora</taxon>
    </lineage>
</organism>
<evidence type="ECO:0000313" key="3">
    <source>
        <dbReference type="Proteomes" id="UP001140076"/>
    </source>
</evidence>
<dbReference type="InterPro" id="IPR012495">
    <property type="entry name" value="TadE-like_dom"/>
</dbReference>
<dbReference type="RefSeq" id="WP_270072451.1">
    <property type="nucleotide sequence ID" value="NZ_JAJAQC010000018.1"/>
</dbReference>
<keyword evidence="3" id="KW-1185">Reference proteome</keyword>
<reference evidence="2" key="1">
    <citation type="submission" date="2021-10" db="EMBL/GenBank/DDBJ databases">
        <title>Streptomonospora sp. nov., isolated from mangrove soil.</title>
        <authorList>
            <person name="Chen X."/>
            <person name="Ge X."/>
            <person name="Liu W."/>
        </authorList>
    </citation>
    <scope>NUCLEOTIDE SEQUENCE</scope>
    <source>
        <strain evidence="2">S1-112</strain>
    </source>
</reference>
<dbReference type="Proteomes" id="UP001140076">
    <property type="component" value="Unassembled WGS sequence"/>
</dbReference>
<dbReference type="Pfam" id="PF07811">
    <property type="entry name" value="TadE"/>
    <property type="match status" value="1"/>
</dbReference>
<protein>
    <submittedName>
        <fullName evidence="2">Pilus assembly protein</fullName>
    </submittedName>
</protein>
<dbReference type="EMBL" id="JAJAQC010000018">
    <property type="protein sequence ID" value="MDA0565173.1"/>
    <property type="molecule type" value="Genomic_DNA"/>
</dbReference>
<evidence type="ECO:0000259" key="1">
    <source>
        <dbReference type="Pfam" id="PF07811"/>
    </source>
</evidence>
<dbReference type="AlphaFoldDB" id="A0A9X3NN45"/>
<feature type="domain" description="TadE-like" evidence="1">
    <location>
        <begin position="7"/>
        <end position="49"/>
    </location>
</feature>
<comment type="caution">
    <text evidence="2">The sequence shown here is derived from an EMBL/GenBank/DDBJ whole genome shotgun (WGS) entry which is preliminary data.</text>
</comment>
<accession>A0A9X3NN45</accession>